<organism evidence="1 2">
    <name type="scientific">Rhodopirellula europaea 6C</name>
    <dbReference type="NCBI Taxonomy" id="1263867"/>
    <lineage>
        <taxon>Bacteria</taxon>
        <taxon>Pseudomonadati</taxon>
        <taxon>Planctomycetota</taxon>
        <taxon>Planctomycetia</taxon>
        <taxon>Pirellulales</taxon>
        <taxon>Pirellulaceae</taxon>
        <taxon>Rhodopirellula</taxon>
    </lineage>
</organism>
<accession>M2AR43</accession>
<evidence type="ECO:0008006" key="3">
    <source>
        <dbReference type="Google" id="ProtNLM"/>
    </source>
</evidence>
<dbReference type="AlphaFoldDB" id="M2AR43"/>
<gene>
    <name evidence="1" type="ORF">RE6C_04062</name>
</gene>
<dbReference type="EMBL" id="ANMO01000186">
    <property type="protein sequence ID" value="EMB15202.1"/>
    <property type="molecule type" value="Genomic_DNA"/>
</dbReference>
<dbReference type="PATRIC" id="fig|1263867.3.peg.4352"/>
<reference evidence="1" key="2">
    <citation type="journal article" date="2013" name="Mar. Genomics">
        <title>Expression of sulfatases in Rhodopirellula baltica and the diversity of sulfatases in the genus Rhodopirellula.</title>
        <authorList>
            <person name="Wegner C.E."/>
            <person name="Richter-Heitmann T."/>
            <person name="Klindworth A."/>
            <person name="Klockow C."/>
            <person name="Richter M."/>
            <person name="Achstetter T."/>
            <person name="Glockner F.O."/>
            <person name="Harder J."/>
        </authorList>
    </citation>
    <scope>NUCLEOTIDE SEQUENCE [LARGE SCALE GENOMIC DNA]</scope>
    <source>
        <strain evidence="1">6C</strain>
    </source>
</reference>
<evidence type="ECO:0000313" key="2">
    <source>
        <dbReference type="Proteomes" id="UP000011529"/>
    </source>
</evidence>
<dbReference type="RefSeq" id="WP_008659238.1">
    <property type="nucleotide sequence ID" value="NZ_ANMO01000186.1"/>
</dbReference>
<evidence type="ECO:0000313" key="1">
    <source>
        <dbReference type="EMBL" id="EMB15202.1"/>
    </source>
</evidence>
<proteinExistence type="predicted"/>
<keyword evidence="2" id="KW-1185">Reference proteome</keyword>
<comment type="caution">
    <text evidence="1">The sequence shown here is derived from an EMBL/GenBank/DDBJ whole genome shotgun (WGS) entry which is preliminary data.</text>
</comment>
<dbReference type="Proteomes" id="UP000011529">
    <property type="component" value="Unassembled WGS sequence"/>
</dbReference>
<reference evidence="1" key="1">
    <citation type="submission" date="2012-11" db="EMBL/GenBank/DDBJ databases">
        <title>Permanent draft genomes of Rhodopirellula europaea strain SH398 and 6C.</title>
        <authorList>
            <person name="Richter M."/>
            <person name="Richter-Heitmann T."/>
            <person name="Frank C."/>
            <person name="Harder J."/>
            <person name="Glockner F.O."/>
        </authorList>
    </citation>
    <scope>NUCLEOTIDE SEQUENCE</scope>
    <source>
        <strain evidence="1">6C</strain>
    </source>
</reference>
<sequence length="170" mass="19172">MSLSVAQNLISHLAESGCEIGHASKRDIAWVEKLSIPVDFKRLLQWHWPLGACQIGPITLGPISDISRFPWIDEILECGLLPLGFGPSGDWFVCDLTTTDCNVGFINHERYGGGNDARIHYQAAYRSLESYLHSVDLGRFVPGDFYDARDYHRFLSEESSKRFSPPIQDE</sequence>
<protein>
    <recommendedName>
        <fullName evidence="3">Knr4/Smi1-like domain-containing protein</fullName>
    </recommendedName>
</protein>
<name>M2AR43_9BACT</name>